<comment type="caution">
    <text evidence="1">The sequence shown here is derived from an EMBL/GenBank/DDBJ whole genome shotgun (WGS) entry which is preliminary data.</text>
</comment>
<evidence type="ECO:0000313" key="2">
    <source>
        <dbReference type="Proteomes" id="UP000030121"/>
    </source>
</evidence>
<dbReference type="OrthoDB" id="982075at2"/>
<protein>
    <submittedName>
        <fullName evidence="1">Uncharacterized protein</fullName>
    </submittedName>
</protein>
<dbReference type="eggNOG" id="ENOG5032Z2A">
    <property type="taxonomic scope" value="Bacteria"/>
</dbReference>
<keyword evidence="2" id="KW-1185">Reference proteome</keyword>
<name>A0A0A2MET4_9FLAO</name>
<organism evidence="1 2">
    <name type="scientific">Flavobacterium suncheonense GH29-5 = DSM 17707</name>
    <dbReference type="NCBI Taxonomy" id="1121899"/>
    <lineage>
        <taxon>Bacteria</taxon>
        <taxon>Pseudomonadati</taxon>
        <taxon>Bacteroidota</taxon>
        <taxon>Flavobacteriia</taxon>
        <taxon>Flavobacteriales</taxon>
        <taxon>Flavobacteriaceae</taxon>
        <taxon>Flavobacterium</taxon>
    </lineage>
</organism>
<gene>
    <name evidence="1" type="ORF">Q764_01315</name>
</gene>
<dbReference type="STRING" id="1121899.GCA_000430025_01134"/>
<dbReference type="EMBL" id="JRLW01000001">
    <property type="protein sequence ID" value="KGO90789.1"/>
    <property type="molecule type" value="Genomic_DNA"/>
</dbReference>
<dbReference type="AlphaFoldDB" id="A0A0A2MET4"/>
<sequence>MESMYETIDKELISSLSFPENDVLDDDKEAILQRQNDLNRALALGNLEHLKIKIYFEDDKSKKVVDTTIWGLTDERIILKQGVVIPIKRIYKTI</sequence>
<dbReference type="Proteomes" id="UP000030121">
    <property type="component" value="Unassembled WGS sequence"/>
</dbReference>
<reference evidence="1 2" key="1">
    <citation type="submission" date="2013-09" db="EMBL/GenBank/DDBJ databases">
        <authorList>
            <person name="Zeng Z."/>
            <person name="Chen C."/>
        </authorList>
    </citation>
    <scope>NUCLEOTIDE SEQUENCE [LARGE SCALE GENOMIC DNA]</scope>
    <source>
        <strain evidence="1 2">GH29-5</strain>
    </source>
</reference>
<evidence type="ECO:0000313" key="1">
    <source>
        <dbReference type="EMBL" id="KGO90789.1"/>
    </source>
</evidence>
<proteinExistence type="predicted"/>
<accession>A0A0A2MET4</accession>